<organism evidence="2 3">
    <name type="scientific">Eruca vesicaria subsp. sativa</name>
    <name type="common">Garden rocket</name>
    <name type="synonym">Eruca sativa</name>
    <dbReference type="NCBI Taxonomy" id="29727"/>
    <lineage>
        <taxon>Eukaryota</taxon>
        <taxon>Viridiplantae</taxon>
        <taxon>Streptophyta</taxon>
        <taxon>Embryophyta</taxon>
        <taxon>Tracheophyta</taxon>
        <taxon>Spermatophyta</taxon>
        <taxon>Magnoliopsida</taxon>
        <taxon>eudicotyledons</taxon>
        <taxon>Gunneridae</taxon>
        <taxon>Pentapetalae</taxon>
        <taxon>rosids</taxon>
        <taxon>malvids</taxon>
        <taxon>Brassicales</taxon>
        <taxon>Brassicaceae</taxon>
        <taxon>Brassiceae</taxon>
        <taxon>Eruca</taxon>
    </lineage>
</organism>
<dbReference type="AlphaFoldDB" id="A0ABC8JDP8"/>
<accession>A0ABC8JDP8</accession>
<evidence type="ECO:0000313" key="3">
    <source>
        <dbReference type="Proteomes" id="UP001642260"/>
    </source>
</evidence>
<evidence type="ECO:0000313" key="2">
    <source>
        <dbReference type="EMBL" id="CAH8323541.1"/>
    </source>
</evidence>
<comment type="caution">
    <text evidence="2">The sequence shown here is derived from an EMBL/GenBank/DDBJ whole genome shotgun (WGS) entry which is preliminary data.</text>
</comment>
<keyword evidence="3" id="KW-1185">Reference proteome</keyword>
<dbReference type="EMBL" id="CAKOAT010099044">
    <property type="protein sequence ID" value="CAH8323541.1"/>
    <property type="molecule type" value="Genomic_DNA"/>
</dbReference>
<sequence>MWCFDGMSEGTLQYWKDLELKQVKRLMAFPPTLSPSSFNELKKILSSKSREEIVGYYYNVTLFQYRANQNRKTPDEVDSDTDQYYNLAPGNGDPTMEASTSEKPVMHPRSYLFL</sequence>
<dbReference type="Proteomes" id="UP001642260">
    <property type="component" value="Unassembled WGS sequence"/>
</dbReference>
<reference evidence="2 3" key="1">
    <citation type="submission" date="2022-03" db="EMBL/GenBank/DDBJ databases">
        <authorList>
            <person name="Macdonald S."/>
            <person name="Ahmed S."/>
            <person name="Newling K."/>
        </authorList>
    </citation>
    <scope>NUCLEOTIDE SEQUENCE [LARGE SCALE GENOMIC DNA]</scope>
</reference>
<dbReference type="PANTHER" id="PTHR46872:SF10">
    <property type="entry name" value="MYB-LIKE DOMAIN-CONTAINING PROTEIN"/>
    <property type="match status" value="1"/>
</dbReference>
<name>A0ABC8JDP8_ERUVS</name>
<gene>
    <name evidence="2" type="ORF">ERUC_LOCUS9913</name>
</gene>
<protein>
    <submittedName>
        <fullName evidence="2">Uncharacterized protein</fullName>
    </submittedName>
</protein>
<feature type="region of interest" description="Disordered" evidence="1">
    <location>
        <begin position="70"/>
        <end position="107"/>
    </location>
</feature>
<evidence type="ECO:0000256" key="1">
    <source>
        <dbReference type="SAM" id="MobiDB-lite"/>
    </source>
</evidence>
<dbReference type="PANTHER" id="PTHR46872">
    <property type="entry name" value="DNA BINDING PROTEIN"/>
    <property type="match status" value="1"/>
</dbReference>
<proteinExistence type="predicted"/>